<dbReference type="Gene3D" id="1.25.40.10">
    <property type="entry name" value="Tetratricopeptide repeat domain"/>
    <property type="match status" value="1"/>
</dbReference>
<dbReference type="Gene3D" id="3.90.550.10">
    <property type="entry name" value="Spore Coat Polysaccharide Biosynthesis Protein SpsA, Chain A"/>
    <property type="match status" value="1"/>
</dbReference>
<name>A0ABW5FCR3_9BACL</name>
<reference evidence="3" key="1">
    <citation type="journal article" date="2019" name="Int. J. Syst. Evol. Microbiol.">
        <title>The Global Catalogue of Microorganisms (GCM) 10K type strain sequencing project: providing services to taxonomists for standard genome sequencing and annotation.</title>
        <authorList>
            <consortium name="The Broad Institute Genomics Platform"/>
            <consortium name="The Broad Institute Genome Sequencing Center for Infectious Disease"/>
            <person name="Wu L."/>
            <person name="Ma J."/>
        </authorList>
    </citation>
    <scope>NUCLEOTIDE SEQUENCE [LARGE SCALE GENOMIC DNA]</scope>
    <source>
        <strain evidence="3">CCM 8725</strain>
    </source>
</reference>
<dbReference type="InterPro" id="IPR011990">
    <property type="entry name" value="TPR-like_helical_dom_sf"/>
</dbReference>
<sequence>MEGGSPLWQNTARATVPLISLCMIVKDEEPWIARCLSSVRAGVDEIIIVDTGSRDRTMDIARSFGATILQFPWKESFGEARNYSLIHATGEWILWMDADEELAVNDALKLRMVSTLQEHKLASVETIHFNGPFRPQADEAYRLAQCRLFRNGEGFHFTGGIHEQLSWPDTYTREDTSTPFQLPVRLFHYGYLQSVTTLKSKHERNLKLLQEAVTDNPNPDPWSLYHIASEYQRVGKYALAFEQVNQAIAASLGQRRLPPSLFYKLKYGCLLAMGSFREGWPGIDKAISLYPDYVDLHLYKGCILMHTDQVEAAISAFEHCLTLGENALHYMVLKGAGTFYPCYYIGNCYELRGMSGESRVWYRRALEYFPSFKEAAEKLAHLEDELQAVEEVPSGVRSFSVPSHRKNSLRCNTTPANAWSVIVMLCKGDGPFSALREWAAKWQPFADQWIVLDGGIGADADKLASVLSAHVLPLPSDEEQSQLWGRLEGVLTSPHVLWLNPYEEVREEDREALSAMKTSQASPYSMFSLNLCLQAGEVEQEHWEVERNRLAVREAVLGCNPIIGELIAIPEDIRRSNTRKIKLIISKGDYRLWQLDLQDQQDQQGLQVQQVRVE</sequence>
<dbReference type="PANTHER" id="PTHR43630">
    <property type="entry name" value="POLY-BETA-1,6-N-ACETYL-D-GLUCOSAMINE SYNTHASE"/>
    <property type="match status" value="1"/>
</dbReference>
<dbReference type="RefSeq" id="WP_379255840.1">
    <property type="nucleotide sequence ID" value="NZ_JBHSVQ010000001.1"/>
</dbReference>
<evidence type="ECO:0000313" key="3">
    <source>
        <dbReference type="Proteomes" id="UP001597448"/>
    </source>
</evidence>
<dbReference type="SMART" id="SM00028">
    <property type="entry name" value="TPR"/>
    <property type="match status" value="3"/>
</dbReference>
<keyword evidence="2" id="KW-0808">Transferase</keyword>
<dbReference type="PANTHER" id="PTHR43630:SF2">
    <property type="entry name" value="GLYCOSYLTRANSFERASE"/>
    <property type="match status" value="1"/>
</dbReference>
<evidence type="ECO:0000313" key="2">
    <source>
        <dbReference type="EMBL" id="MFD2411632.1"/>
    </source>
</evidence>
<accession>A0ABW5FCR3</accession>
<keyword evidence="2" id="KW-0328">Glycosyltransferase</keyword>
<feature type="domain" description="Glycosyltransferase 2-like" evidence="1">
    <location>
        <begin position="20"/>
        <end position="119"/>
    </location>
</feature>
<proteinExistence type="predicted"/>
<organism evidence="2 3">
    <name type="scientific">Paenibacillus rhizoplanae</name>
    <dbReference type="NCBI Taxonomy" id="1917181"/>
    <lineage>
        <taxon>Bacteria</taxon>
        <taxon>Bacillati</taxon>
        <taxon>Bacillota</taxon>
        <taxon>Bacilli</taxon>
        <taxon>Bacillales</taxon>
        <taxon>Paenibacillaceae</taxon>
        <taxon>Paenibacillus</taxon>
    </lineage>
</organism>
<dbReference type="InterPro" id="IPR019734">
    <property type="entry name" value="TPR_rpt"/>
</dbReference>
<dbReference type="EC" id="2.4.-.-" evidence="2"/>
<comment type="caution">
    <text evidence="2">The sequence shown here is derived from an EMBL/GenBank/DDBJ whole genome shotgun (WGS) entry which is preliminary data.</text>
</comment>
<dbReference type="SUPFAM" id="SSF48452">
    <property type="entry name" value="TPR-like"/>
    <property type="match status" value="1"/>
</dbReference>
<dbReference type="InterPro" id="IPR029044">
    <property type="entry name" value="Nucleotide-diphossugar_trans"/>
</dbReference>
<keyword evidence="3" id="KW-1185">Reference proteome</keyword>
<protein>
    <submittedName>
        <fullName evidence="2">Glycosyltransferase</fullName>
        <ecNumber evidence="2">2.4.-.-</ecNumber>
    </submittedName>
</protein>
<dbReference type="SUPFAM" id="SSF53448">
    <property type="entry name" value="Nucleotide-diphospho-sugar transferases"/>
    <property type="match status" value="1"/>
</dbReference>
<dbReference type="CDD" id="cd02511">
    <property type="entry name" value="Beta4Glucosyltransferase"/>
    <property type="match status" value="1"/>
</dbReference>
<dbReference type="GO" id="GO:0016757">
    <property type="term" value="F:glycosyltransferase activity"/>
    <property type="evidence" value="ECO:0007669"/>
    <property type="project" value="UniProtKB-KW"/>
</dbReference>
<gene>
    <name evidence="2" type="ORF">ACFSX3_17215</name>
</gene>
<evidence type="ECO:0000259" key="1">
    <source>
        <dbReference type="Pfam" id="PF00535"/>
    </source>
</evidence>
<dbReference type="Proteomes" id="UP001597448">
    <property type="component" value="Unassembled WGS sequence"/>
</dbReference>
<dbReference type="EMBL" id="JBHUKY010000029">
    <property type="protein sequence ID" value="MFD2411632.1"/>
    <property type="molecule type" value="Genomic_DNA"/>
</dbReference>
<dbReference type="Pfam" id="PF00535">
    <property type="entry name" value="Glycos_transf_2"/>
    <property type="match status" value="1"/>
</dbReference>
<dbReference type="InterPro" id="IPR001173">
    <property type="entry name" value="Glyco_trans_2-like"/>
</dbReference>